<evidence type="ECO:0000313" key="4">
    <source>
        <dbReference type="EMBL" id="KAJ1914711.1"/>
    </source>
</evidence>
<keyword evidence="1" id="KW-0677">Repeat</keyword>
<dbReference type="GO" id="GO:0016460">
    <property type="term" value="C:myosin II complex"/>
    <property type="evidence" value="ECO:0007669"/>
    <property type="project" value="TreeGrafter"/>
</dbReference>
<dbReference type="Pfam" id="PF13499">
    <property type="entry name" value="EF-hand_7"/>
    <property type="match status" value="2"/>
</dbReference>
<protein>
    <recommendedName>
        <fullName evidence="3">EF-hand domain-containing protein</fullName>
    </recommendedName>
</protein>
<name>A0A9W7ZZ04_9FUNG</name>
<dbReference type="InterPro" id="IPR011992">
    <property type="entry name" value="EF-hand-dom_pair"/>
</dbReference>
<dbReference type="PANTHER" id="PTHR23048">
    <property type="entry name" value="MYOSIN LIGHT CHAIN 1, 3"/>
    <property type="match status" value="1"/>
</dbReference>
<gene>
    <name evidence="4" type="ORF">IWQ60_008706</name>
</gene>
<feature type="domain" description="EF-hand" evidence="3">
    <location>
        <begin position="91"/>
        <end position="126"/>
    </location>
</feature>
<dbReference type="GO" id="GO:0005509">
    <property type="term" value="F:calcium ion binding"/>
    <property type="evidence" value="ECO:0007669"/>
    <property type="project" value="InterPro"/>
</dbReference>
<accession>A0A9W7ZZ04</accession>
<dbReference type="OrthoDB" id="26525at2759"/>
<dbReference type="SUPFAM" id="SSF47473">
    <property type="entry name" value="EF-hand"/>
    <property type="match status" value="1"/>
</dbReference>
<dbReference type="PROSITE" id="PS00018">
    <property type="entry name" value="EF_HAND_1"/>
    <property type="match status" value="1"/>
</dbReference>
<dbReference type="PANTHER" id="PTHR23048:SF59">
    <property type="entry name" value="EF-HAND SUPERFAMILY PROTEIN"/>
    <property type="match status" value="1"/>
</dbReference>
<dbReference type="InterPro" id="IPR050230">
    <property type="entry name" value="CALM/Myosin/TropC-like"/>
</dbReference>
<dbReference type="EMBL" id="JANBPT010000670">
    <property type="protein sequence ID" value="KAJ1914711.1"/>
    <property type="molecule type" value="Genomic_DNA"/>
</dbReference>
<reference evidence="4" key="1">
    <citation type="submission" date="2022-07" db="EMBL/GenBank/DDBJ databases">
        <title>Phylogenomic reconstructions and comparative analyses of Kickxellomycotina fungi.</title>
        <authorList>
            <person name="Reynolds N.K."/>
            <person name="Stajich J.E."/>
            <person name="Barry K."/>
            <person name="Grigoriev I.V."/>
            <person name="Crous P."/>
            <person name="Smith M.E."/>
        </authorList>
    </citation>
    <scope>NUCLEOTIDE SEQUENCE</scope>
    <source>
        <strain evidence="4">RSA 861</strain>
    </source>
</reference>
<evidence type="ECO:0000256" key="1">
    <source>
        <dbReference type="ARBA" id="ARBA00022737"/>
    </source>
</evidence>
<dbReference type="InterPro" id="IPR018247">
    <property type="entry name" value="EF_Hand_1_Ca_BS"/>
</dbReference>
<dbReference type="PROSITE" id="PS50222">
    <property type="entry name" value="EF_HAND_2"/>
    <property type="match status" value="3"/>
</dbReference>
<feature type="domain" description="EF-hand" evidence="3">
    <location>
        <begin position="18"/>
        <end position="53"/>
    </location>
</feature>
<comment type="caution">
    <text evidence="4">The sequence shown here is derived from an EMBL/GenBank/DDBJ whole genome shotgun (WGS) entry which is preliminary data.</text>
</comment>
<dbReference type="Proteomes" id="UP001150569">
    <property type="component" value="Unassembled WGS sequence"/>
</dbReference>
<sequence length="162" mass="17897">MSSGPSHRTPPASPAQKLHENQLQNAFATFDTAGDGWIPASKLRHVLTALNLPNDRAAVTELQAELDRHRTGRIEYPTYLRVLRSCLAARNPADELRSLFAMFDVTGAGRISVRDLERVASELDEAIPTAELQEMVDMADRDGDGLVDLDDFTLIMRKVGLL</sequence>
<dbReference type="InterPro" id="IPR002048">
    <property type="entry name" value="EF_hand_dom"/>
</dbReference>
<dbReference type="SMART" id="SM00054">
    <property type="entry name" value="EFh"/>
    <property type="match status" value="3"/>
</dbReference>
<evidence type="ECO:0000259" key="3">
    <source>
        <dbReference type="PROSITE" id="PS50222"/>
    </source>
</evidence>
<evidence type="ECO:0000313" key="5">
    <source>
        <dbReference type="Proteomes" id="UP001150569"/>
    </source>
</evidence>
<keyword evidence="2" id="KW-0106">Calcium</keyword>
<dbReference type="Gene3D" id="1.10.238.10">
    <property type="entry name" value="EF-hand"/>
    <property type="match status" value="1"/>
</dbReference>
<proteinExistence type="predicted"/>
<evidence type="ECO:0000256" key="2">
    <source>
        <dbReference type="ARBA" id="ARBA00022837"/>
    </source>
</evidence>
<dbReference type="FunFam" id="1.10.238.10:FF:000178">
    <property type="entry name" value="Calmodulin-2 A"/>
    <property type="match status" value="1"/>
</dbReference>
<dbReference type="AlphaFoldDB" id="A0A9W7ZZ04"/>
<keyword evidence="5" id="KW-1185">Reference proteome</keyword>
<feature type="domain" description="EF-hand" evidence="3">
    <location>
        <begin position="127"/>
        <end position="162"/>
    </location>
</feature>
<organism evidence="4 5">
    <name type="scientific">Tieghemiomyces parasiticus</name>
    <dbReference type="NCBI Taxonomy" id="78921"/>
    <lineage>
        <taxon>Eukaryota</taxon>
        <taxon>Fungi</taxon>
        <taxon>Fungi incertae sedis</taxon>
        <taxon>Zoopagomycota</taxon>
        <taxon>Kickxellomycotina</taxon>
        <taxon>Dimargaritomycetes</taxon>
        <taxon>Dimargaritales</taxon>
        <taxon>Dimargaritaceae</taxon>
        <taxon>Tieghemiomyces</taxon>
    </lineage>
</organism>